<dbReference type="Proteomes" id="UP001529510">
    <property type="component" value="Unassembled WGS sequence"/>
</dbReference>
<comment type="caution">
    <text evidence="2">The sequence shown here is derived from an EMBL/GenBank/DDBJ whole genome shotgun (WGS) entry which is preliminary data.</text>
</comment>
<reference evidence="2 3" key="1">
    <citation type="submission" date="2024-05" db="EMBL/GenBank/DDBJ databases">
        <title>Genome sequencing and assembly of Indian major carp, Cirrhinus mrigala (Hamilton, 1822).</title>
        <authorList>
            <person name="Mohindra V."/>
            <person name="Chowdhury L.M."/>
            <person name="Lal K."/>
            <person name="Jena J.K."/>
        </authorList>
    </citation>
    <scope>NUCLEOTIDE SEQUENCE [LARGE SCALE GENOMIC DNA]</scope>
    <source>
        <strain evidence="2">CM1030</strain>
        <tissue evidence="2">Blood</tissue>
    </source>
</reference>
<proteinExistence type="predicted"/>
<feature type="region of interest" description="Disordered" evidence="1">
    <location>
        <begin position="1"/>
        <end position="53"/>
    </location>
</feature>
<feature type="compositionally biased region" description="Pro residues" evidence="1">
    <location>
        <begin position="31"/>
        <end position="46"/>
    </location>
</feature>
<name>A0ABD0NGG3_CIRMR</name>
<keyword evidence="3" id="KW-1185">Reference proteome</keyword>
<dbReference type="EMBL" id="JAMKFB020000022">
    <property type="protein sequence ID" value="KAL0160186.1"/>
    <property type="molecule type" value="Genomic_DNA"/>
</dbReference>
<evidence type="ECO:0000313" key="2">
    <source>
        <dbReference type="EMBL" id="KAL0160186.1"/>
    </source>
</evidence>
<feature type="non-terminal residue" evidence="2">
    <location>
        <position position="53"/>
    </location>
</feature>
<evidence type="ECO:0000256" key="1">
    <source>
        <dbReference type="SAM" id="MobiDB-lite"/>
    </source>
</evidence>
<organism evidence="2 3">
    <name type="scientific">Cirrhinus mrigala</name>
    <name type="common">Mrigala</name>
    <dbReference type="NCBI Taxonomy" id="683832"/>
    <lineage>
        <taxon>Eukaryota</taxon>
        <taxon>Metazoa</taxon>
        <taxon>Chordata</taxon>
        <taxon>Craniata</taxon>
        <taxon>Vertebrata</taxon>
        <taxon>Euteleostomi</taxon>
        <taxon>Actinopterygii</taxon>
        <taxon>Neopterygii</taxon>
        <taxon>Teleostei</taxon>
        <taxon>Ostariophysi</taxon>
        <taxon>Cypriniformes</taxon>
        <taxon>Cyprinidae</taxon>
        <taxon>Labeoninae</taxon>
        <taxon>Labeonini</taxon>
        <taxon>Cirrhinus</taxon>
    </lineage>
</organism>
<sequence>EPSSPVGSAPLSPHGNGLDRAPTLRKELPGSPSPPPASPPHSPPPGKNKDTAQ</sequence>
<protein>
    <submittedName>
        <fullName evidence="2">Uncharacterized protein</fullName>
    </submittedName>
</protein>
<evidence type="ECO:0000313" key="3">
    <source>
        <dbReference type="Proteomes" id="UP001529510"/>
    </source>
</evidence>
<gene>
    <name evidence="2" type="ORF">M9458_043911</name>
</gene>
<feature type="non-terminal residue" evidence="2">
    <location>
        <position position="1"/>
    </location>
</feature>
<accession>A0ABD0NGG3</accession>
<dbReference type="AlphaFoldDB" id="A0ABD0NGG3"/>